<name>A0A6C1ECC3_SACPS</name>
<dbReference type="AlphaFoldDB" id="A0A6C1ECC3"/>
<dbReference type="OrthoDB" id="2359117at2759"/>
<sequence>MFLKTPSWETVNETPKSRVLTINELISPGLDTESKRILATPARRYCKTSVTELQESPTFEHPSEDAESPAYQYNPQFHFHTPITPRTPRFEHAGIFFSPTPPLISPTAVAEEDNNGSLGEISQTLKTRLNCARDKVSKEHEGHFSAKKNSNSTNAYPALIPPPLTEKIRKGSYSNKFASKHRRCYSLDESKKFLSSLEDSSAHEAFLKAISSKHAKNDNVENVNASPLRWSSHRRAQSIQGDSLHDFATIDTLLKMSSSKEN</sequence>
<gene>
    <name evidence="2" type="primary">SRL3_2</name>
    <name evidence="2" type="ORF">GRS66_009163</name>
</gene>
<dbReference type="Proteomes" id="UP000501346">
    <property type="component" value="Chromosome SeXI"/>
</dbReference>
<protein>
    <submittedName>
        <fullName evidence="2">DNA-binding protein srl3</fullName>
    </submittedName>
</protein>
<evidence type="ECO:0000256" key="1">
    <source>
        <dbReference type="SAM" id="MobiDB-lite"/>
    </source>
</evidence>
<dbReference type="PANTHER" id="PTHR28246">
    <property type="entry name" value="G1-SPECIFIC TRANSCRIPTIONAL REPRESSOR WHI5-RELATED"/>
    <property type="match status" value="1"/>
</dbReference>
<dbReference type="GO" id="GO:0000082">
    <property type="term" value="P:G1/S transition of mitotic cell cycle"/>
    <property type="evidence" value="ECO:0007669"/>
    <property type="project" value="InterPro"/>
</dbReference>
<dbReference type="InterPro" id="IPR039198">
    <property type="entry name" value="Srl3/Whi5"/>
</dbReference>
<dbReference type="GO" id="GO:0005737">
    <property type="term" value="C:cytoplasm"/>
    <property type="evidence" value="ECO:0007669"/>
    <property type="project" value="TreeGrafter"/>
</dbReference>
<dbReference type="GO" id="GO:0003677">
    <property type="term" value="F:DNA binding"/>
    <property type="evidence" value="ECO:0007669"/>
    <property type="project" value="UniProtKB-KW"/>
</dbReference>
<evidence type="ECO:0000313" key="3">
    <source>
        <dbReference type="Proteomes" id="UP000501346"/>
    </source>
</evidence>
<dbReference type="EMBL" id="CP049008">
    <property type="protein sequence ID" value="QID86530.1"/>
    <property type="molecule type" value="Genomic_DNA"/>
</dbReference>
<evidence type="ECO:0000313" key="2">
    <source>
        <dbReference type="EMBL" id="QID86530.1"/>
    </source>
</evidence>
<keyword evidence="3" id="KW-1185">Reference proteome</keyword>
<dbReference type="GO" id="GO:0003712">
    <property type="term" value="F:transcription coregulator activity"/>
    <property type="evidence" value="ECO:0007669"/>
    <property type="project" value="TreeGrafter"/>
</dbReference>
<proteinExistence type="predicted"/>
<keyword evidence="2" id="KW-0238">DNA-binding</keyword>
<feature type="region of interest" description="Disordered" evidence="1">
    <location>
        <begin position="139"/>
        <end position="161"/>
    </location>
</feature>
<accession>A0A6C1ECC3</accession>
<dbReference type="PANTHER" id="PTHR28246:SF1">
    <property type="entry name" value="G1-SPECIFIC TRANSCRIPTIONAL REPRESSOR WHI5-RELATED"/>
    <property type="match status" value="1"/>
</dbReference>
<reference evidence="2 3" key="1">
    <citation type="journal article" date="2019" name="BMC Genomics">
        <title>Chromosome level assembly and comparative genome analysis confirm lager-brewing yeasts originated from a single hybridization.</title>
        <authorList>
            <person name="Salazar A.N."/>
            <person name="Gorter de Vries A.R."/>
            <person name="van den Broek M."/>
            <person name="Brouwers N."/>
            <person name="de la Torre Cortes P."/>
            <person name="Kuijpers N.G.A."/>
            <person name="Daran J.G."/>
            <person name="Abeel T."/>
        </authorList>
    </citation>
    <scope>NUCLEOTIDE SEQUENCE [LARGE SCALE GENOMIC DNA]</scope>
    <source>
        <strain evidence="2 3">CBS 1483</strain>
    </source>
</reference>
<organism evidence="2 3">
    <name type="scientific">Saccharomyces pastorianus</name>
    <name type="common">Lager yeast</name>
    <name type="synonym">Saccharomyces cerevisiae x Saccharomyces eubayanus</name>
    <dbReference type="NCBI Taxonomy" id="27292"/>
    <lineage>
        <taxon>Eukaryota</taxon>
        <taxon>Fungi</taxon>
        <taxon>Dikarya</taxon>
        <taxon>Ascomycota</taxon>
        <taxon>Saccharomycotina</taxon>
        <taxon>Saccharomycetes</taxon>
        <taxon>Saccharomycetales</taxon>
        <taxon>Saccharomycetaceae</taxon>
        <taxon>Saccharomyces</taxon>
    </lineage>
</organism>
<dbReference type="GO" id="GO:0033309">
    <property type="term" value="C:SBF transcription complex"/>
    <property type="evidence" value="ECO:0007669"/>
    <property type="project" value="TreeGrafter"/>
</dbReference>